<dbReference type="EMBL" id="LROM01000156">
    <property type="protein sequence ID" value="OEZ90733.1"/>
    <property type="molecule type" value="Genomic_DNA"/>
</dbReference>
<dbReference type="OrthoDB" id="8777673at2"/>
<evidence type="ECO:0000256" key="1">
    <source>
        <dbReference type="SAM" id="Phobius"/>
    </source>
</evidence>
<organism evidence="2 3">
    <name type="scientific">Duganella phyllosphaerae</name>
    <dbReference type="NCBI Taxonomy" id="762836"/>
    <lineage>
        <taxon>Bacteria</taxon>
        <taxon>Pseudomonadati</taxon>
        <taxon>Pseudomonadota</taxon>
        <taxon>Betaproteobacteria</taxon>
        <taxon>Burkholderiales</taxon>
        <taxon>Oxalobacteraceae</taxon>
        <taxon>Telluria group</taxon>
        <taxon>Duganella</taxon>
    </lineage>
</organism>
<name>A0A1E7W4Q8_9BURK</name>
<reference evidence="3" key="1">
    <citation type="journal article" date="2016" name="Front. Microbiol.">
        <title>Molecular Keys to the Janthinobacterium and Duganella spp. Interaction with the Plant Pathogen Fusarium graminearum.</title>
        <authorList>
            <person name="Haack F.S."/>
            <person name="Poehlein A."/>
            <person name="Kroger C."/>
            <person name="Voigt C.A."/>
            <person name="Piepenbring M."/>
            <person name="Bode H.B."/>
            <person name="Daniel R."/>
            <person name="Schafer W."/>
            <person name="Streit W.R."/>
        </authorList>
    </citation>
    <scope>NUCLEOTIDE SEQUENCE [LARGE SCALE GENOMIC DNA]</scope>
    <source>
        <strain evidence="3">T54</strain>
    </source>
</reference>
<gene>
    <name evidence="2" type="ORF">DUPY_53400</name>
</gene>
<keyword evidence="1" id="KW-0812">Transmembrane</keyword>
<keyword evidence="1" id="KW-1133">Transmembrane helix</keyword>
<protein>
    <submittedName>
        <fullName evidence="2">Uncharacterized protein</fullName>
    </submittedName>
</protein>
<feature type="transmembrane region" description="Helical" evidence="1">
    <location>
        <begin position="103"/>
        <end position="120"/>
    </location>
</feature>
<evidence type="ECO:0000313" key="2">
    <source>
        <dbReference type="EMBL" id="OEZ90733.1"/>
    </source>
</evidence>
<keyword evidence="3" id="KW-1185">Reference proteome</keyword>
<dbReference type="Proteomes" id="UP000175989">
    <property type="component" value="Unassembled WGS sequence"/>
</dbReference>
<proteinExistence type="predicted"/>
<comment type="caution">
    <text evidence="2">The sequence shown here is derived from an EMBL/GenBank/DDBJ whole genome shotgun (WGS) entry which is preliminary data.</text>
</comment>
<dbReference type="AlphaFoldDB" id="A0A1E7W4Q8"/>
<dbReference type="PATRIC" id="fig|762836.4.peg.5485"/>
<keyword evidence="1" id="KW-0472">Membrane</keyword>
<sequence>MPADEAVESARHGDNQRRMVQMEERIGRVEDAVGKLAADVHAMKGNLDANTSFSREAAEGIEAIKQQLGQLAQLDIPSLKDIAEYMNSMRGGVRVLGWLERPARWVIAIAGAVGALYGIFKLKG</sequence>
<evidence type="ECO:0000313" key="3">
    <source>
        <dbReference type="Proteomes" id="UP000175989"/>
    </source>
</evidence>
<accession>A0A1E7W4Q8</accession>